<evidence type="ECO:0000256" key="5">
    <source>
        <dbReference type="ARBA" id="ARBA00022801"/>
    </source>
</evidence>
<dbReference type="InterPro" id="IPR012337">
    <property type="entry name" value="RNaseH-like_sf"/>
</dbReference>
<dbReference type="Gene3D" id="3.30.420.10">
    <property type="entry name" value="Ribonuclease H-like superfamily/Ribonuclease H"/>
    <property type="match status" value="1"/>
</dbReference>
<protein>
    <recommendedName>
        <fullName evidence="7">Reverse transcriptase RNase H-like domain-containing protein</fullName>
    </recommendedName>
</protein>
<evidence type="ECO:0000313" key="8">
    <source>
        <dbReference type="EMBL" id="GFC76733.1"/>
    </source>
</evidence>
<evidence type="ECO:0000256" key="3">
    <source>
        <dbReference type="ARBA" id="ARBA00022722"/>
    </source>
</evidence>
<dbReference type="PANTHER" id="PTHR48475:SF2">
    <property type="entry name" value="RIBONUCLEASE H"/>
    <property type="match status" value="1"/>
</dbReference>
<evidence type="ECO:0000256" key="1">
    <source>
        <dbReference type="ARBA" id="ARBA00022679"/>
    </source>
</evidence>
<dbReference type="GO" id="GO:0003964">
    <property type="term" value="F:RNA-directed DNA polymerase activity"/>
    <property type="evidence" value="ECO:0007669"/>
    <property type="project" value="UniProtKB-KW"/>
</dbReference>
<feature type="domain" description="Reverse transcriptase RNase H-like" evidence="7">
    <location>
        <begin position="2"/>
        <end position="50"/>
    </location>
</feature>
<keyword evidence="2" id="KW-0548">Nucleotidyltransferase</keyword>
<organism evidence="8">
    <name type="scientific">Tanacetum cinerariifolium</name>
    <name type="common">Dalmatian daisy</name>
    <name type="synonym">Chrysanthemum cinerariifolium</name>
    <dbReference type="NCBI Taxonomy" id="118510"/>
    <lineage>
        <taxon>Eukaryota</taxon>
        <taxon>Viridiplantae</taxon>
        <taxon>Streptophyta</taxon>
        <taxon>Embryophyta</taxon>
        <taxon>Tracheophyta</taxon>
        <taxon>Spermatophyta</taxon>
        <taxon>Magnoliopsida</taxon>
        <taxon>eudicotyledons</taxon>
        <taxon>Gunneridae</taxon>
        <taxon>Pentapetalae</taxon>
        <taxon>asterids</taxon>
        <taxon>campanulids</taxon>
        <taxon>Asterales</taxon>
        <taxon>Asteraceae</taxon>
        <taxon>Asteroideae</taxon>
        <taxon>Anthemideae</taxon>
        <taxon>Anthemidinae</taxon>
        <taxon>Tanacetum</taxon>
    </lineage>
</organism>
<reference evidence="8" key="1">
    <citation type="journal article" date="2019" name="Sci. Rep.">
        <title>Draft genome of Tanacetum cinerariifolium, the natural source of mosquito coil.</title>
        <authorList>
            <person name="Yamashiro T."/>
            <person name="Shiraishi A."/>
            <person name="Satake H."/>
            <person name="Nakayama K."/>
        </authorList>
    </citation>
    <scope>NUCLEOTIDE SEQUENCE</scope>
</reference>
<gene>
    <name evidence="8" type="ORF">Tci_848703</name>
</gene>
<comment type="caution">
    <text evidence="8">The sequence shown here is derived from an EMBL/GenBank/DDBJ whole genome shotgun (WGS) entry which is preliminary data.</text>
</comment>
<dbReference type="GO" id="GO:0016787">
    <property type="term" value="F:hydrolase activity"/>
    <property type="evidence" value="ECO:0007669"/>
    <property type="project" value="UniProtKB-KW"/>
</dbReference>
<evidence type="ECO:0000259" key="7">
    <source>
        <dbReference type="Pfam" id="PF17917"/>
    </source>
</evidence>
<dbReference type="EMBL" id="BKCJ011057744">
    <property type="protein sequence ID" value="GFC76733.1"/>
    <property type="molecule type" value="Genomic_DNA"/>
</dbReference>
<keyword evidence="1" id="KW-0808">Transferase</keyword>
<dbReference type="Pfam" id="PF17917">
    <property type="entry name" value="RT_RNaseH"/>
    <property type="match status" value="1"/>
</dbReference>
<dbReference type="GO" id="GO:0003676">
    <property type="term" value="F:nucleic acid binding"/>
    <property type="evidence" value="ECO:0007669"/>
    <property type="project" value="InterPro"/>
</dbReference>
<sequence>MPIHYVSRSLQGAETNHDPMEKLTLALVHAASRLRRVVVKGQVLTEFLTDTSMEMDVAPMRLYIDGASSSVGFRADLILIAPNDVEYSYALCLNFSNSNIDVECEALLAGIRIATEMQVKDIHDFVDSKLVASQVEG</sequence>
<evidence type="ECO:0000256" key="6">
    <source>
        <dbReference type="ARBA" id="ARBA00022918"/>
    </source>
</evidence>
<evidence type="ECO:0000256" key="4">
    <source>
        <dbReference type="ARBA" id="ARBA00022759"/>
    </source>
</evidence>
<dbReference type="AlphaFoldDB" id="A0A699QRW8"/>
<keyword evidence="5" id="KW-0378">Hydrolase</keyword>
<keyword evidence="3" id="KW-0540">Nuclease</keyword>
<dbReference type="InterPro" id="IPR041373">
    <property type="entry name" value="RT_RNaseH"/>
</dbReference>
<proteinExistence type="predicted"/>
<evidence type="ECO:0000256" key="2">
    <source>
        <dbReference type="ARBA" id="ARBA00022695"/>
    </source>
</evidence>
<name>A0A699QRW8_TANCI</name>
<keyword evidence="6" id="KW-0695">RNA-directed DNA polymerase</keyword>
<keyword evidence="4" id="KW-0255">Endonuclease</keyword>
<dbReference type="GO" id="GO:0004519">
    <property type="term" value="F:endonuclease activity"/>
    <property type="evidence" value="ECO:0007669"/>
    <property type="project" value="UniProtKB-KW"/>
</dbReference>
<dbReference type="SUPFAM" id="SSF53098">
    <property type="entry name" value="Ribonuclease H-like"/>
    <property type="match status" value="1"/>
</dbReference>
<dbReference type="PANTHER" id="PTHR48475">
    <property type="entry name" value="RIBONUCLEASE H"/>
    <property type="match status" value="1"/>
</dbReference>
<dbReference type="InterPro" id="IPR036397">
    <property type="entry name" value="RNaseH_sf"/>
</dbReference>
<accession>A0A699QRW8</accession>